<dbReference type="Pfam" id="PF02463">
    <property type="entry name" value="SMC_N"/>
    <property type="match status" value="1"/>
</dbReference>
<evidence type="ECO:0000256" key="5">
    <source>
        <dbReference type="ARBA" id="ARBA00022763"/>
    </source>
</evidence>
<dbReference type="SMART" id="SM00382">
    <property type="entry name" value="AAA"/>
    <property type="match status" value="1"/>
</dbReference>
<evidence type="ECO:0000313" key="12">
    <source>
        <dbReference type="Proteomes" id="UP000076023"/>
    </source>
</evidence>
<comment type="caution">
    <text evidence="11">The sequence shown here is derived from an EMBL/GenBank/DDBJ whole genome shotgun (WGS) entry which is preliminary data.</text>
</comment>
<keyword evidence="7 9" id="KW-0234">DNA repair</keyword>
<evidence type="ECO:0000256" key="2">
    <source>
        <dbReference type="ARBA" id="ARBA00009441"/>
    </source>
</evidence>
<keyword evidence="5 9" id="KW-0227">DNA damage</keyword>
<reference evidence="12" key="1">
    <citation type="journal article" date="2017" name="Genome Announc.">
        <title>Draft Genome Sequence of Terrimicrobium sacchariphilum NM-5T, a Facultative Anaerobic Soil Bacterium of the Class Spartobacteria.</title>
        <authorList>
            <person name="Qiu Y.L."/>
            <person name="Tourlousse D.M."/>
            <person name="Matsuura N."/>
            <person name="Ohashi A."/>
            <person name="Sekiguchi Y."/>
        </authorList>
    </citation>
    <scope>NUCLEOTIDE SEQUENCE [LARGE SCALE GENOMIC DNA]</scope>
    <source>
        <strain evidence="12">NM-5</strain>
    </source>
</reference>
<organism evidence="11 12">
    <name type="scientific">Terrimicrobium sacchariphilum</name>
    <dbReference type="NCBI Taxonomy" id="690879"/>
    <lineage>
        <taxon>Bacteria</taxon>
        <taxon>Pseudomonadati</taxon>
        <taxon>Verrucomicrobiota</taxon>
        <taxon>Terrimicrobiia</taxon>
        <taxon>Terrimicrobiales</taxon>
        <taxon>Terrimicrobiaceae</taxon>
        <taxon>Terrimicrobium</taxon>
    </lineage>
</organism>
<dbReference type="FunCoup" id="A0A146GA79">
    <property type="interactions" value="424"/>
</dbReference>
<dbReference type="InterPro" id="IPR003395">
    <property type="entry name" value="RecF/RecN/SMC_N"/>
</dbReference>
<keyword evidence="4" id="KW-0547">Nucleotide-binding</keyword>
<name>A0A146GA79_TERSA</name>
<dbReference type="AlphaFoldDB" id="A0A146GA79"/>
<dbReference type="PANTHER" id="PTHR11059:SF0">
    <property type="entry name" value="DNA REPAIR PROTEIN RECN"/>
    <property type="match status" value="1"/>
</dbReference>
<gene>
    <name evidence="11" type="ORF">TSACC_22785</name>
</gene>
<evidence type="ECO:0000256" key="6">
    <source>
        <dbReference type="ARBA" id="ARBA00022840"/>
    </source>
</evidence>
<keyword evidence="6" id="KW-0067">ATP-binding</keyword>
<evidence type="ECO:0000259" key="10">
    <source>
        <dbReference type="SMART" id="SM00382"/>
    </source>
</evidence>
<evidence type="ECO:0000313" key="11">
    <source>
        <dbReference type="EMBL" id="GAT34360.1"/>
    </source>
</evidence>
<protein>
    <recommendedName>
        <fullName evidence="3 9">DNA repair protein RecN</fullName>
    </recommendedName>
    <alternativeName>
        <fullName evidence="8 9">Recombination protein N</fullName>
    </alternativeName>
</protein>
<dbReference type="InterPro" id="IPR003593">
    <property type="entry name" value="AAA+_ATPase"/>
</dbReference>
<evidence type="ECO:0000256" key="3">
    <source>
        <dbReference type="ARBA" id="ARBA00021315"/>
    </source>
</evidence>
<accession>A0A146GA79</accession>
<dbReference type="RefSeq" id="WP_075079995.1">
    <property type="nucleotide sequence ID" value="NZ_BDCO01000002.1"/>
</dbReference>
<dbReference type="InterPro" id="IPR004604">
    <property type="entry name" value="DNA_recomb/repair_RecN"/>
</dbReference>
<evidence type="ECO:0000256" key="8">
    <source>
        <dbReference type="ARBA" id="ARBA00033408"/>
    </source>
</evidence>
<keyword evidence="12" id="KW-1185">Reference proteome</keyword>
<dbReference type="PANTHER" id="PTHR11059">
    <property type="entry name" value="DNA REPAIR PROTEIN RECN"/>
    <property type="match status" value="1"/>
</dbReference>
<dbReference type="GO" id="GO:0006281">
    <property type="term" value="P:DNA repair"/>
    <property type="evidence" value="ECO:0007669"/>
    <property type="project" value="UniProtKB-KW"/>
</dbReference>
<dbReference type="GO" id="GO:0005524">
    <property type="term" value="F:ATP binding"/>
    <property type="evidence" value="ECO:0007669"/>
    <property type="project" value="UniProtKB-KW"/>
</dbReference>
<dbReference type="InParanoid" id="A0A146GA79"/>
<dbReference type="OrthoDB" id="9806954at2"/>
<dbReference type="STRING" id="690879.TSACC_22785"/>
<comment type="function">
    <text evidence="1 9">May be involved in recombinational repair of damaged DNA.</text>
</comment>
<dbReference type="EMBL" id="BDCO01000002">
    <property type="protein sequence ID" value="GAT34360.1"/>
    <property type="molecule type" value="Genomic_DNA"/>
</dbReference>
<evidence type="ECO:0000256" key="1">
    <source>
        <dbReference type="ARBA" id="ARBA00003618"/>
    </source>
</evidence>
<evidence type="ECO:0000256" key="7">
    <source>
        <dbReference type="ARBA" id="ARBA00023204"/>
    </source>
</evidence>
<comment type="similarity">
    <text evidence="2 9">Belongs to the RecN family.</text>
</comment>
<dbReference type="PIRSF" id="PIRSF003128">
    <property type="entry name" value="RecN"/>
    <property type="match status" value="1"/>
</dbReference>
<dbReference type="Gene3D" id="3.40.50.300">
    <property type="entry name" value="P-loop containing nucleotide triphosphate hydrolases"/>
    <property type="match status" value="2"/>
</dbReference>
<evidence type="ECO:0000256" key="4">
    <source>
        <dbReference type="ARBA" id="ARBA00022741"/>
    </source>
</evidence>
<dbReference type="NCBIfam" id="TIGR00634">
    <property type="entry name" value="recN"/>
    <property type="match status" value="1"/>
</dbReference>
<dbReference type="SUPFAM" id="SSF52540">
    <property type="entry name" value="P-loop containing nucleoside triphosphate hydrolases"/>
    <property type="match status" value="1"/>
</dbReference>
<dbReference type="CDD" id="cd03241">
    <property type="entry name" value="ABC_RecN"/>
    <property type="match status" value="2"/>
</dbReference>
<proteinExistence type="inferred from homology"/>
<feature type="domain" description="AAA+ ATPase" evidence="10">
    <location>
        <begin position="24"/>
        <end position="518"/>
    </location>
</feature>
<dbReference type="GO" id="GO:0009432">
    <property type="term" value="P:SOS response"/>
    <property type="evidence" value="ECO:0007669"/>
    <property type="project" value="TreeGrafter"/>
</dbReference>
<dbReference type="GO" id="GO:0043590">
    <property type="term" value="C:bacterial nucleoid"/>
    <property type="evidence" value="ECO:0007669"/>
    <property type="project" value="TreeGrafter"/>
</dbReference>
<sequence>MSATLASLRIRNLALVEDLTWEPSPGFIAITGETGAGKSVILGALTLLLGDRADKGVIRTGADAATVEAVFENATDPRLATALEDHGAEPVEEGRLIVKRTVPAEGAGKQFVNGSPCTLALLRALGDLLVDLHGPHDHQSLFSRDQQTRLLDSFAGSTALREEFTLARRQLLKLREEKDAILQGEQALAREIDLLSHQVAEIDQAQLAPGEEETLLSRQKAAANSQRIGEICTQLEAGVNESDDSLTSRLGELSRLARELSRLDPGSEEIARSCDEVFTAADSLARAIATYSASLEDGPANLDEIESRLDVLQTLKRKYGHTVEAVLDFAAQAAARLEELTGRAERRDTLDADIAAAERAMLDLGHKLTTKRTASAKKLGDKVKTGLKDLGFAKAEFSIALEKLADPGPHGCEQAEFQFSPNPGEPARPLRAIASSGEISRVMLALKGALADQDDVPVLVFDEIDANVGGEIAAKVGLKMKELGAARQVLCITHLPQVAARAAEHFIVTKEVESGRTRTLLDQATGAKREQELARMLGGQSDSARAHAKALLAGK</sequence>
<evidence type="ECO:0000256" key="9">
    <source>
        <dbReference type="PIRNR" id="PIRNR003128"/>
    </source>
</evidence>
<dbReference type="Proteomes" id="UP000076023">
    <property type="component" value="Unassembled WGS sequence"/>
</dbReference>
<dbReference type="GO" id="GO:0006310">
    <property type="term" value="P:DNA recombination"/>
    <property type="evidence" value="ECO:0007669"/>
    <property type="project" value="InterPro"/>
</dbReference>
<dbReference type="InterPro" id="IPR027417">
    <property type="entry name" value="P-loop_NTPase"/>
</dbReference>